<feature type="compositionally biased region" description="Acidic residues" evidence="9">
    <location>
        <begin position="411"/>
        <end position="436"/>
    </location>
</feature>
<reference evidence="10 11" key="1">
    <citation type="submission" date="2023-08" db="EMBL/GenBank/DDBJ databases">
        <title>Black Yeasts Isolated from many extreme environments.</title>
        <authorList>
            <person name="Coleine C."/>
            <person name="Stajich J.E."/>
            <person name="Selbmann L."/>
        </authorList>
    </citation>
    <scope>NUCLEOTIDE SEQUENCE [LARGE SCALE GENOMIC DNA]</scope>
    <source>
        <strain evidence="10 11">CCFEE 5935</strain>
    </source>
</reference>
<feature type="compositionally biased region" description="Low complexity" evidence="9">
    <location>
        <begin position="769"/>
        <end position="779"/>
    </location>
</feature>
<evidence type="ECO:0000256" key="3">
    <source>
        <dbReference type="ARBA" id="ARBA00007112"/>
    </source>
</evidence>
<feature type="region of interest" description="Disordered" evidence="9">
    <location>
        <begin position="869"/>
        <end position="1061"/>
    </location>
</feature>
<feature type="compositionally biased region" description="Acidic residues" evidence="9">
    <location>
        <begin position="277"/>
        <end position="305"/>
    </location>
</feature>
<feature type="region of interest" description="Disordered" evidence="9">
    <location>
        <begin position="234"/>
        <end position="307"/>
    </location>
</feature>
<feature type="compositionally biased region" description="Pro residues" evidence="9">
    <location>
        <begin position="132"/>
        <end position="142"/>
    </location>
</feature>
<sequence length="1249" mass="136061">MASNAKLPPPPSANHVITGPPKGVVGGNRKKQKRRAKQAAKASTQTHPPPAVGRRPSDVDYDEDPLGYEDDGYDSYDGNGYDDGYLPPHAGPNGFSMPPPPAPGASSNKKKKVGAHHSHSPYNPALLSNHVPPLPAPPPPPAGAMQRAHADKNVWNTSTQQERQNIKDFWLSLSEDERKSLLRVEKEAVLKKMKQQQKHSCSCTVCGRKRTAIEEELEVLYEGYYEELEQYAHHDQPPVPSAHGLLPDPLQHRMPHPLALAPPPPLPHHKTSRLQEDFGEDEFSDDEEEEDEEEYSDEDYTDEEPEPLRSGVTEFFNFGQNLTVKGILALTPWLEKLQSGLKGNADNLLTVADDLLKNDGRKFIEMMEQLAERRMARENQAEYEAANPSHPGAYPRGDPGYHHEDPLAANDEFDDDDEASYDSQDEYDDDMDEEEPMGGLTEEQRVQEGRRMFQIFAARMFEQRVLNAYKDKVARERQQKLLEELEDEGKLEAEKEAKKQRDAEKKRAKKKQQQAAKAEEKAKRDAEKAAEEAKLREVEEKKLEEQRRKKDEQRKKKEEGKRKQDEERAKKEADKARRLQEEQQRREDAERKAREQRAAEKAKKEEARKKEREEREAREKEVRERKAQEEKEKKEREAKAKADMEAKQREKTAQQAAQPPLQPPQITKRPSQAGMVAVPPVLQKQASSAISSPHPSIATPAIPKAPTPARPRQTSAQGSHASSPKQSQAQPSSVPSKASSPGSVPAAQQQQPQQPAAPQRTILQKAGNQQAGQAQGPPQVMQRTSPPHQQPMQGPQGMPHLQHPPVGFNGMPQPHPGYNQFQGPMMHGNLGQRNPMAPMYPQPHPGAPLGGPNNRFGLPGMNGSINGMLQSPPPGMMQQPRPQPMGFPFEGPGAGQPPPGFGPQQQAQRGTFTPPTQPPVSAAPGGEAPRAGLQTHSRQQSASDKDRFESAANQPIARPAPIQRPSSVKPPSQEPTDVDDLSKHLGSSALIDDADDPVAQNENVRRPSNFPPPQPRDGQPGGMGALGGAFGAPTQGFPGGPTGWNAPAPGLGPFGQAPGLATPGWGAPLPNSGISNTWASNNTAFAANSSFGPLGGPTMPRPAGGSLNRPLTIRVRVCQACKQLTSAKQGEGDGFHPVDTLMRQIESNGPKLDPPPSLREIEDICETEGDSQNGGGELDVRKDDGGALRAVKWAPDATTPDQARGGTLGEIGSPMPQRASPSAGFGAPGMGRAQAGFGSLGAVGSPSGF</sequence>
<dbReference type="Pfam" id="PF13945">
    <property type="entry name" value="NST1"/>
    <property type="match status" value="1"/>
</dbReference>
<accession>A0AAV9P9Z4</accession>
<evidence type="ECO:0000256" key="4">
    <source>
        <dbReference type="ARBA" id="ARBA00020733"/>
    </source>
</evidence>
<feature type="compositionally biased region" description="Acidic residues" evidence="9">
    <location>
        <begin position="59"/>
        <end position="74"/>
    </location>
</feature>
<feature type="compositionally biased region" description="Basic and acidic residues" evidence="9">
    <location>
        <begin position="484"/>
        <end position="505"/>
    </location>
</feature>
<keyword evidence="7 8" id="KW-0175">Coiled coil</keyword>
<feature type="compositionally biased region" description="Basic residues" evidence="9">
    <location>
        <begin position="108"/>
        <end position="119"/>
    </location>
</feature>
<feature type="compositionally biased region" description="Pro residues" evidence="9">
    <location>
        <begin position="871"/>
        <end position="885"/>
    </location>
</feature>
<feature type="compositionally biased region" description="Basic and acidic residues" evidence="9">
    <location>
        <begin position="517"/>
        <end position="652"/>
    </location>
</feature>
<dbReference type="Proteomes" id="UP001337655">
    <property type="component" value="Unassembled WGS sequence"/>
</dbReference>
<dbReference type="EMBL" id="JAVRRT010000008">
    <property type="protein sequence ID" value="KAK5169710.1"/>
    <property type="molecule type" value="Genomic_DNA"/>
</dbReference>
<feature type="region of interest" description="Disordered" evidence="9">
    <location>
        <begin position="1191"/>
        <end position="1230"/>
    </location>
</feature>
<dbReference type="RefSeq" id="XP_064659056.1">
    <property type="nucleotide sequence ID" value="XM_064802931.1"/>
</dbReference>
<comment type="caution">
    <text evidence="10">The sequence shown here is derived from an EMBL/GenBank/DDBJ whole genome shotgun (WGS) entry which is preliminary data.</text>
</comment>
<feature type="region of interest" description="Disordered" evidence="9">
    <location>
        <begin position="375"/>
        <end position="446"/>
    </location>
</feature>
<dbReference type="InterPro" id="IPR025279">
    <property type="entry name" value="NST1"/>
</dbReference>
<feature type="region of interest" description="Disordered" evidence="9">
    <location>
        <begin position="1"/>
        <end position="161"/>
    </location>
</feature>
<comment type="similarity">
    <text evidence="3 8">Belongs to the NST1 family.</text>
</comment>
<name>A0AAV9P9Z4_9PEZI</name>
<keyword evidence="11" id="KW-1185">Reference proteome</keyword>
<evidence type="ECO:0000256" key="5">
    <source>
        <dbReference type="ARBA" id="ARBA00022490"/>
    </source>
</evidence>
<evidence type="ECO:0000256" key="9">
    <source>
        <dbReference type="SAM" id="MobiDB-lite"/>
    </source>
</evidence>
<comment type="subcellular location">
    <subcellularLocation>
        <location evidence="2 8">Cytoplasm</location>
    </subcellularLocation>
</comment>
<evidence type="ECO:0000256" key="6">
    <source>
        <dbReference type="ARBA" id="ARBA00023016"/>
    </source>
</evidence>
<evidence type="ECO:0000256" key="7">
    <source>
        <dbReference type="ARBA" id="ARBA00023054"/>
    </source>
</evidence>
<evidence type="ECO:0000313" key="10">
    <source>
        <dbReference type="EMBL" id="KAK5169710.1"/>
    </source>
</evidence>
<dbReference type="AlphaFoldDB" id="A0AAV9P9Z4"/>
<protein>
    <recommendedName>
        <fullName evidence="4 8">Stress response protein NST1</fullName>
    </recommendedName>
</protein>
<evidence type="ECO:0000256" key="8">
    <source>
        <dbReference type="RuleBase" id="RU049441"/>
    </source>
</evidence>
<feature type="compositionally biased region" description="Low complexity" evidence="9">
    <location>
        <begin position="686"/>
        <end position="702"/>
    </location>
</feature>
<evidence type="ECO:0000256" key="2">
    <source>
        <dbReference type="ARBA" id="ARBA00004496"/>
    </source>
</evidence>
<keyword evidence="5 8" id="KW-0963">Cytoplasm</keyword>
<organism evidence="10 11">
    <name type="scientific">Saxophila tyrrhenica</name>
    <dbReference type="NCBI Taxonomy" id="1690608"/>
    <lineage>
        <taxon>Eukaryota</taxon>
        <taxon>Fungi</taxon>
        <taxon>Dikarya</taxon>
        <taxon>Ascomycota</taxon>
        <taxon>Pezizomycotina</taxon>
        <taxon>Dothideomycetes</taxon>
        <taxon>Dothideomycetidae</taxon>
        <taxon>Mycosphaerellales</taxon>
        <taxon>Extremaceae</taxon>
        <taxon>Saxophila</taxon>
    </lineage>
</organism>
<feature type="compositionally biased region" description="Low complexity" evidence="9">
    <location>
        <begin position="786"/>
        <end position="800"/>
    </location>
</feature>
<feature type="compositionally biased region" description="Basic residues" evidence="9">
    <location>
        <begin position="28"/>
        <end position="38"/>
    </location>
</feature>
<dbReference type="GO" id="GO:0005737">
    <property type="term" value="C:cytoplasm"/>
    <property type="evidence" value="ECO:0007669"/>
    <property type="project" value="UniProtKB-SubCell"/>
</dbReference>
<feature type="region of interest" description="Disordered" evidence="9">
    <location>
        <begin position="484"/>
        <end position="815"/>
    </location>
</feature>
<feature type="compositionally biased region" description="Low complexity" evidence="9">
    <location>
        <begin position="721"/>
        <end position="759"/>
    </location>
</feature>
<dbReference type="PANTHER" id="PTHR31780:SF10">
    <property type="entry name" value="LD36051P"/>
    <property type="match status" value="1"/>
</dbReference>
<dbReference type="CDD" id="cd22265">
    <property type="entry name" value="UDM1_RNF168"/>
    <property type="match status" value="1"/>
</dbReference>
<evidence type="ECO:0000256" key="1">
    <source>
        <dbReference type="ARBA" id="ARBA00002545"/>
    </source>
</evidence>
<comment type="function">
    <text evidence="1 8">May act as a negative regulator of salt tolerance.</text>
</comment>
<feature type="compositionally biased region" description="Low complexity" evidence="9">
    <location>
        <begin position="75"/>
        <end position="96"/>
    </location>
</feature>
<proteinExistence type="inferred from homology"/>
<feature type="compositionally biased region" description="Gly residues" evidence="9">
    <location>
        <begin position="1019"/>
        <end position="1030"/>
    </location>
</feature>
<dbReference type="InterPro" id="IPR051195">
    <property type="entry name" value="Fungal_stress_NST1"/>
</dbReference>
<gene>
    <name evidence="10" type="primary">NST1</name>
    <name evidence="10" type="ORF">LTR77_005688</name>
</gene>
<evidence type="ECO:0000313" key="11">
    <source>
        <dbReference type="Proteomes" id="UP001337655"/>
    </source>
</evidence>
<keyword evidence="6 8" id="KW-0346">Stress response</keyword>
<dbReference type="PANTHER" id="PTHR31780">
    <property type="entry name" value="STRESS RESPONSE PROTEIN NST1-RELATED"/>
    <property type="match status" value="1"/>
</dbReference>
<dbReference type="GeneID" id="89927029"/>